<reference evidence="5" key="1">
    <citation type="submission" date="2017-02" db="UniProtKB">
        <authorList>
            <consortium name="WormBaseParasite"/>
        </authorList>
    </citation>
    <scope>IDENTIFICATION</scope>
</reference>
<dbReference type="InterPro" id="IPR027417">
    <property type="entry name" value="P-loop_NTPase"/>
</dbReference>
<gene>
    <name evidence="3" type="ORF">ASIM_LOCUS13348</name>
</gene>
<dbReference type="InterPro" id="IPR003578">
    <property type="entry name" value="Small_GTPase_Rho"/>
</dbReference>
<dbReference type="InterPro" id="IPR001806">
    <property type="entry name" value="Small_GTPase"/>
</dbReference>
<keyword evidence="2" id="KW-0342">GTP-binding</keyword>
<dbReference type="PANTHER" id="PTHR24072">
    <property type="entry name" value="RHO FAMILY GTPASE"/>
    <property type="match status" value="1"/>
</dbReference>
<dbReference type="SMART" id="SM00175">
    <property type="entry name" value="RAB"/>
    <property type="match status" value="1"/>
</dbReference>
<evidence type="ECO:0000313" key="4">
    <source>
        <dbReference type="Proteomes" id="UP000267096"/>
    </source>
</evidence>
<protein>
    <submittedName>
        <fullName evidence="5">Putative rho3 GTPase (inferred by orthology to a S. mansoni protein)</fullName>
    </submittedName>
</protein>
<dbReference type="OrthoDB" id="5864735at2759"/>
<accession>A0A0M3JZI6</accession>
<dbReference type="Proteomes" id="UP000267096">
    <property type="component" value="Unassembled WGS sequence"/>
</dbReference>
<dbReference type="PROSITE" id="PS51419">
    <property type="entry name" value="RAB"/>
    <property type="match status" value="1"/>
</dbReference>
<organism evidence="5">
    <name type="scientific">Anisakis simplex</name>
    <name type="common">Herring worm</name>
    <dbReference type="NCBI Taxonomy" id="6269"/>
    <lineage>
        <taxon>Eukaryota</taxon>
        <taxon>Metazoa</taxon>
        <taxon>Ecdysozoa</taxon>
        <taxon>Nematoda</taxon>
        <taxon>Chromadorea</taxon>
        <taxon>Rhabditida</taxon>
        <taxon>Spirurina</taxon>
        <taxon>Ascaridomorpha</taxon>
        <taxon>Ascaridoidea</taxon>
        <taxon>Anisakidae</taxon>
        <taxon>Anisakis</taxon>
        <taxon>Anisakis simplex complex</taxon>
    </lineage>
</organism>
<dbReference type="GO" id="GO:0005525">
    <property type="term" value="F:GTP binding"/>
    <property type="evidence" value="ECO:0007669"/>
    <property type="project" value="UniProtKB-KW"/>
</dbReference>
<dbReference type="Gene3D" id="3.40.50.300">
    <property type="entry name" value="P-loop containing nucleotide triphosphate hydrolases"/>
    <property type="match status" value="1"/>
</dbReference>
<evidence type="ECO:0000313" key="5">
    <source>
        <dbReference type="WBParaSite" id="ASIM_0001392001-mRNA-1"/>
    </source>
</evidence>
<keyword evidence="4" id="KW-1185">Reference proteome</keyword>
<dbReference type="GO" id="GO:0003924">
    <property type="term" value="F:GTPase activity"/>
    <property type="evidence" value="ECO:0007669"/>
    <property type="project" value="InterPro"/>
</dbReference>
<dbReference type="WBParaSite" id="ASIM_0001392001-mRNA-1">
    <property type="protein sequence ID" value="ASIM_0001392001-mRNA-1"/>
    <property type="gene ID" value="ASIM_0001392001"/>
</dbReference>
<dbReference type="EMBL" id="UYRR01031368">
    <property type="protein sequence ID" value="VDK49478.1"/>
    <property type="molecule type" value="Genomic_DNA"/>
</dbReference>
<evidence type="ECO:0000313" key="3">
    <source>
        <dbReference type="EMBL" id="VDK49478.1"/>
    </source>
</evidence>
<dbReference type="GO" id="GO:0007264">
    <property type="term" value="P:small GTPase-mediated signal transduction"/>
    <property type="evidence" value="ECO:0007669"/>
    <property type="project" value="InterPro"/>
</dbReference>
<dbReference type="Pfam" id="PF00071">
    <property type="entry name" value="Ras"/>
    <property type="match status" value="1"/>
</dbReference>
<dbReference type="AlphaFoldDB" id="A0A0M3JZI6"/>
<evidence type="ECO:0000256" key="2">
    <source>
        <dbReference type="ARBA" id="ARBA00023134"/>
    </source>
</evidence>
<name>A0A0M3JZI6_ANISI</name>
<evidence type="ECO:0000256" key="1">
    <source>
        <dbReference type="ARBA" id="ARBA00022741"/>
    </source>
</evidence>
<dbReference type="SMART" id="SM00174">
    <property type="entry name" value="RHO"/>
    <property type="match status" value="1"/>
</dbReference>
<proteinExistence type="predicted"/>
<dbReference type="SUPFAM" id="SSF52540">
    <property type="entry name" value="P-loop containing nucleoside triphosphate hydrolases"/>
    <property type="match status" value="1"/>
</dbReference>
<keyword evidence="1" id="KW-0547">Nucleotide-binding</keyword>
<sequence length="110" mass="12925">MRRNCRQYSRFTTQLYVGADVCILCYDMSNEESFENIEKKWLNELKNYCPERPYLLVATKYDLCDELDDEQKVVMESEGVELAQKISAWTHISCSSVTMVRDRYTSTAII</sequence>
<reference evidence="3 4" key="2">
    <citation type="submission" date="2018-11" db="EMBL/GenBank/DDBJ databases">
        <authorList>
            <consortium name="Pathogen Informatics"/>
        </authorList>
    </citation>
    <scope>NUCLEOTIDE SEQUENCE [LARGE SCALE GENOMIC DNA]</scope>
</reference>